<organism evidence="1 2">
    <name type="scientific">Mycolicibacterium elephantis DSM 44368</name>
    <dbReference type="NCBI Taxonomy" id="1335622"/>
    <lineage>
        <taxon>Bacteria</taxon>
        <taxon>Bacillati</taxon>
        <taxon>Actinomycetota</taxon>
        <taxon>Actinomycetes</taxon>
        <taxon>Mycobacteriales</taxon>
        <taxon>Mycobacteriaceae</taxon>
        <taxon>Mycolicibacterium</taxon>
    </lineage>
</organism>
<dbReference type="RefSeq" id="WP_128107511.1">
    <property type="nucleotide sequence ID" value="NZ_ATDN01000005.1"/>
</dbReference>
<dbReference type="SUPFAM" id="SSF52540">
    <property type="entry name" value="P-loop containing nucleoside triphosphate hydrolases"/>
    <property type="match status" value="1"/>
</dbReference>
<sequence>MTEYKGPLDKHGIPSNIEERFRYFGLLPQKDTRTFLQRIQDRQRMPESAAVLLDDAYVAAAHRAEIEQLSRCPNGQRNHTLNVAALKLARLPIDRDMLRSDLINACHANNLVHDDGIRSVEATINSAFTKADHDGPRDLPDRHDNVQEVSAFSCGHEKDADEIIGIDLHERKIEIELEQLRIRDEARRRFANEQKPAVIYPTGVTLGELLAQPDEDAAYRIEGLLPTGGRVLLAAQFKAGKTTLVANLARALADGTPFLNRFTTTPGRVVLIDDEMDPRQLWRQLRDQGVNNVNNVTVFNLRGRVHTFDLLDADTRAWWADQLRGVDVLIVDCLRPLLDSLGLDESHDAGRFLIALDQLLDEAEISEAILVHHMGHVGERSRGDSRLLDWPDAIWKIVREDETPEADRYFSAYGRDVHIHEGKLDYTHATRSLIYLDTSRNESAGRAALPDIADILTAGDGLSFRSLQDGLVSRGHPRKTAREAIRVAIADRMVYTTAGPRNATLHHLNPSSVPECAASVPAQ</sequence>
<protein>
    <recommendedName>
        <fullName evidence="3">AAA+ ATPase domain-containing protein</fullName>
    </recommendedName>
</protein>
<proteinExistence type="predicted"/>
<evidence type="ECO:0008006" key="3">
    <source>
        <dbReference type="Google" id="ProtNLM"/>
    </source>
</evidence>
<dbReference type="Gene3D" id="3.40.50.300">
    <property type="entry name" value="P-loop containing nucleotide triphosphate hydrolases"/>
    <property type="match status" value="1"/>
</dbReference>
<evidence type="ECO:0000313" key="2">
    <source>
        <dbReference type="Proteomes" id="UP000287177"/>
    </source>
</evidence>
<evidence type="ECO:0000313" key="1">
    <source>
        <dbReference type="EMBL" id="RWA22325.1"/>
    </source>
</evidence>
<accession>A0A439DXW8</accession>
<dbReference type="Pfam" id="PF13481">
    <property type="entry name" value="AAA_25"/>
    <property type="match status" value="1"/>
</dbReference>
<name>A0A439DXW8_9MYCO</name>
<reference evidence="1 2" key="1">
    <citation type="submission" date="2013-06" db="EMBL/GenBank/DDBJ databases">
        <title>The draft sequence of the Mycobacterium elephantis genome.</title>
        <authorList>
            <person name="Pettersson F.B."/>
            <person name="Das S."/>
            <person name="Dasgupta S."/>
            <person name="Bhattacharya A."/>
            <person name="Kirsebom L.A."/>
        </authorList>
    </citation>
    <scope>NUCLEOTIDE SEQUENCE [LARGE SCALE GENOMIC DNA]</scope>
    <source>
        <strain evidence="1 2">DSM 44368</strain>
    </source>
</reference>
<dbReference type="Proteomes" id="UP000287177">
    <property type="component" value="Unassembled WGS sequence"/>
</dbReference>
<comment type="caution">
    <text evidence="1">The sequence shown here is derived from an EMBL/GenBank/DDBJ whole genome shotgun (WGS) entry which is preliminary data.</text>
</comment>
<dbReference type="AlphaFoldDB" id="A0A439DXW8"/>
<dbReference type="EMBL" id="ATDN01000005">
    <property type="protein sequence ID" value="RWA22325.1"/>
    <property type="molecule type" value="Genomic_DNA"/>
</dbReference>
<gene>
    <name evidence="1" type="ORF">MELE44368_13000</name>
</gene>
<keyword evidence="2" id="KW-1185">Reference proteome</keyword>
<dbReference type="InterPro" id="IPR027417">
    <property type="entry name" value="P-loop_NTPase"/>
</dbReference>